<feature type="compositionally biased region" description="Polar residues" evidence="10">
    <location>
        <begin position="137"/>
        <end position="149"/>
    </location>
</feature>
<comment type="subcellular location">
    <subcellularLocation>
        <location evidence="1">Membrane</location>
        <topology evidence="1">Multi-pass membrane protein</topology>
    </subcellularLocation>
</comment>
<accession>A0A024GDB6</accession>
<feature type="compositionally biased region" description="Acidic residues" evidence="10">
    <location>
        <begin position="157"/>
        <end position="171"/>
    </location>
</feature>
<evidence type="ECO:0000256" key="9">
    <source>
        <dbReference type="PROSITE-ProRule" id="PRU00175"/>
    </source>
</evidence>
<evidence type="ECO:0000256" key="10">
    <source>
        <dbReference type="SAM" id="MobiDB-lite"/>
    </source>
</evidence>
<organism evidence="13 14">
    <name type="scientific">Albugo candida</name>
    <dbReference type="NCBI Taxonomy" id="65357"/>
    <lineage>
        <taxon>Eukaryota</taxon>
        <taxon>Sar</taxon>
        <taxon>Stramenopiles</taxon>
        <taxon>Oomycota</taxon>
        <taxon>Peronosporomycetes</taxon>
        <taxon>Albuginales</taxon>
        <taxon>Albuginaceae</taxon>
        <taxon>Albugo</taxon>
    </lineage>
</organism>
<dbReference type="Pfam" id="PF13639">
    <property type="entry name" value="zf-RING_2"/>
    <property type="match status" value="1"/>
</dbReference>
<dbReference type="InterPro" id="IPR017907">
    <property type="entry name" value="Znf_RING_CS"/>
</dbReference>
<dbReference type="SUPFAM" id="SSF57850">
    <property type="entry name" value="RING/U-box"/>
    <property type="match status" value="1"/>
</dbReference>
<keyword evidence="8 11" id="KW-0472">Membrane</keyword>
<sequence>MVLYPVIPSESAIICADGDGVREVERMDDTERTLSCETTSSTPLNVAENTQMSENVTQRIALLAPENGVSDAALEEPQSSTITIDSSTFRCLSSQILRVQIDRLRGINQQLLTTSGPLEHTPSGLPVEEQSRDGITDGTNSNSASQRRNQILPLENGESEGGTEPENGNDETDLSLYEELKNLYRRCHQSLPFLSLFLLHFAYQHTLGIFILVTGSLSIMGLDQRLRGQIVLKENVNNYKVFGIAAICIIDIFALACVNGDINPYRQFKKNLFLQTDSFDSKSDVAVKDLFWKVIGAILVNDFIIRLFSIILKAMATAMTLEVWTQFMVKCQALVKLCGSSTAFYRRTHTTLPDSELTRLEHENDMHDDDTSARLSSSGPNWHVLYYRRKRKLLAIIEVVSIFTRSALAGVPWCTYYQIGSTESVADAVTFAYIFMKALVLALQAQTIYTLIRSFLSLNLEFGTYVTEEDVVEAGSPDCSICYERMKRPVKLSCSHIFCEECVSEWLDREHSCPLCRASVRSADTSIMPTNSARYPIQSRPQYLDGSTSLLPQLL</sequence>
<comment type="caution">
    <text evidence="13">The sequence shown here is derived from an EMBL/GenBank/DDBJ whole genome shotgun (WGS) entry which is preliminary data.</text>
</comment>
<evidence type="ECO:0000256" key="1">
    <source>
        <dbReference type="ARBA" id="ARBA00004141"/>
    </source>
</evidence>
<dbReference type="GO" id="GO:0008270">
    <property type="term" value="F:zinc ion binding"/>
    <property type="evidence" value="ECO:0007669"/>
    <property type="project" value="UniProtKB-KW"/>
</dbReference>
<evidence type="ECO:0000256" key="7">
    <source>
        <dbReference type="ARBA" id="ARBA00022989"/>
    </source>
</evidence>
<evidence type="ECO:0000313" key="14">
    <source>
        <dbReference type="Proteomes" id="UP000053237"/>
    </source>
</evidence>
<gene>
    <name evidence="13" type="ORF">BN9_055070</name>
</gene>
<feature type="transmembrane region" description="Helical" evidence="11">
    <location>
        <begin position="241"/>
        <end position="262"/>
    </location>
</feature>
<feature type="domain" description="RING-type" evidence="12">
    <location>
        <begin position="479"/>
        <end position="517"/>
    </location>
</feature>
<evidence type="ECO:0000256" key="3">
    <source>
        <dbReference type="ARBA" id="ARBA00022723"/>
    </source>
</evidence>
<evidence type="ECO:0000256" key="8">
    <source>
        <dbReference type="ARBA" id="ARBA00023136"/>
    </source>
</evidence>
<feature type="region of interest" description="Disordered" evidence="10">
    <location>
        <begin position="113"/>
        <end position="171"/>
    </location>
</feature>
<evidence type="ECO:0000313" key="13">
    <source>
        <dbReference type="EMBL" id="CCI44683.1"/>
    </source>
</evidence>
<dbReference type="EMBL" id="CAIX01000077">
    <property type="protein sequence ID" value="CCI44683.1"/>
    <property type="molecule type" value="Genomic_DNA"/>
</dbReference>
<dbReference type="InterPro" id="IPR013083">
    <property type="entry name" value="Znf_RING/FYVE/PHD"/>
</dbReference>
<dbReference type="AlphaFoldDB" id="A0A024GDB6"/>
<feature type="transmembrane region" description="Helical" evidence="11">
    <location>
        <begin position="393"/>
        <end position="419"/>
    </location>
</feature>
<proteinExistence type="predicted"/>
<dbReference type="GO" id="GO:0016020">
    <property type="term" value="C:membrane"/>
    <property type="evidence" value="ECO:0007669"/>
    <property type="project" value="UniProtKB-SubCell"/>
</dbReference>
<dbReference type="Proteomes" id="UP000053237">
    <property type="component" value="Unassembled WGS sequence"/>
</dbReference>
<feature type="transmembrane region" description="Helical" evidence="11">
    <location>
        <begin position="431"/>
        <end position="452"/>
    </location>
</feature>
<dbReference type="SMART" id="SM00184">
    <property type="entry name" value="RING"/>
    <property type="match status" value="1"/>
</dbReference>
<protein>
    <recommendedName>
        <fullName evidence="12">RING-type domain-containing protein</fullName>
    </recommendedName>
</protein>
<evidence type="ECO:0000259" key="12">
    <source>
        <dbReference type="PROSITE" id="PS50089"/>
    </source>
</evidence>
<keyword evidence="5" id="KW-0833">Ubl conjugation pathway</keyword>
<keyword evidence="2 11" id="KW-0812">Transmembrane</keyword>
<evidence type="ECO:0000256" key="6">
    <source>
        <dbReference type="ARBA" id="ARBA00022833"/>
    </source>
</evidence>
<keyword evidence="14" id="KW-1185">Reference proteome</keyword>
<dbReference type="GO" id="GO:0061630">
    <property type="term" value="F:ubiquitin protein ligase activity"/>
    <property type="evidence" value="ECO:0007669"/>
    <property type="project" value="InterPro"/>
</dbReference>
<name>A0A024GDB6_9STRA</name>
<dbReference type="InterPro" id="IPR001841">
    <property type="entry name" value="Znf_RING"/>
</dbReference>
<evidence type="ECO:0000256" key="11">
    <source>
        <dbReference type="SAM" id="Phobius"/>
    </source>
</evidence>
<dbReference type="PANTHER" id="PTHR15860">
    <property type="entry name" value="UNCHARACTERIZED RING FINGER-CONTAINING PROTEIN"/>
    <property type="match status" value="1"/>
</dbReference>
<dbReference type="Gene3D" id="3.30.40.10">
    <property type="entry name" value="Zinc/RING finger domain, C3HC4 (zinc finger)"/>
    <property type="match status" value="1"/>
</dbReference>
<keyword evidence="7 11" id="KW-1133">Transmembrane helix</keyword>
<evidence type="ECO:0000256" key="4">
    <source>
        <dbReference type="ARBA" id="ARBA00022771"/>
    </source>
</evidence>
<feature type="transmembrane region" description="Helical" evidence="11">
    <location>
        <begin position="290"/>
        <end position="312"/>
    </location>
</feature>
<evidence type="ECO:0000256" key="5">
    <source>
        <dbReference type="ARBA" id="ARBA00022786"/>
    </source>
</evidence>
<keyword evidence="4 9" id="KW-0863">Zinc-finger</keyword>
<keyword evidence="3" id="KW-0479">Metal-binding</keyword>
<dbReference type="OrthoDB" id="207411at2759"/>
<feature type="transmembrane region" description="Helical" evidence="11">
    <location>
        <begin position="193"/>
        <end position="220"/>
    </location>
</feature>
<dbReference type="PANTHER" id="PTHR15860:SF0">
    <property type="entry name" value="LP20373P"/>
    <property type="match status" value="1"/>
</dbReference>
<dbReference type="GO" id="GO:1904294">
    <property type="term" value="P:positive regulation of ERAD pathway"/>
    <property type="evidence" value="ECO:0007669"/>
    <property type="project" value="InterPro"/>
</dbReference>
<dbReference type="PROSITE" id="PS00518">
    <property type="entry name" value="ZF_RING_1"/>
    <property type="match status" value="1"/>
</dbReference>
<dbReference type="InParanoid" id="A0A024GDB6"/>
<keyword evidence="6" id="KW-0862">Zinc</keyword>
<dbReference type="InterPro" id="IPR044235">
    <property type="entry name" value="RNFT1/2"/>
</dbReference>
<reference evidence="13 14" key="1">
    <citation type="submission" date="2012-05" db="EMBL/GenBank/DDBJ databases">
        <title>Recombination and specialization in a pathogen metapopulation.</title>
        <authorList>
            <person name="Gardiner A."/>
            <person name="Kemen E."/>
            <person name="Schultz-Larsen T."/>
            <person name="MacLean D."/>
            <person name="Van Oosterhout C."/>
            <person name="Jones J.D.G."/>
        </authorList>
    </citation>
    <scope>NUCLEOTIDE SEQUENCE [LARGE SCALE GENOMIC DNA]</scope>
    <source>
        <strain evidence="13 14">Ac Nc2</strain>
    </source>
</reference>
<dbReference type="PROSITE" id="PS50089">
    <property type="entry name" value="ZF_RING_2"/>
    <property type="match status" value="1"/>
</dbReference>
<evidence type="ECO:0000256" key="2">
    <source>
        <dbReference type="ARBA" id="ARBA00022692"/>
    </source>
</evidence>